<dbReference type="RefSeq" id="NP_509539.2">
    <property type="nucleotide sequence ID" value="NM_077138.4"/>
</dbReference>
<dbReference type="PANTHER" id="PTHR22744">
    <property type="entry name" value="HELIX LOOP HELIX PROTEIN 21-RELATED"/>
    <property type="match status" value="1"/>
</dbReference>
<dbReference type="Bgee" id="WBGene00016087">
    <property type="expression patterns" value="Expressed in embryo and 4 other cell types or tissues"/>
</dbReference>
<dbReference type="OrthoDB" id="5830055at2759"/>
<organism evidence="2 3">
    <name type="scientific">Caenorhabditis elegans</name>
    <dbReference type="NCBI Taxonomy" id="6239"/>
    <lineage>
        <taxon>Eukaryota</taxon>
        <taxon>Metazoa</taxon>
        <taxon>Ecdysozoa</taxon>
        <taxon>Nematoda</taxon>
        <taxon>Chromadorea</taxon>
        <taxon>Rhabditida</taxon>
        <taxon>Rhabditina</taxon>
        <taxon>Rhabditomorpha</taxon>
        <taxon>Rhabditoidea</taxon>
        <taxon>Rhabditidae</taxon>
        <taxon>Peloderinae</taxon>
        <taxon>Caenorhabditis</taxon>
    </lineage>
</organism>
<evidence type="ECO:0007829" key="5">
    <source>
        <dbReference type="PeptideAtlas" id="Q18140"/>
    </source>
</evidence>
<dbReference type="KEGG" id="cel:CELE_C25A11.2"/>
<dbReference type="InParanoid" id="Q18140"/>
<proteinExistence type="evidence at protein level"/>
<evidence type="ECO:0000259" key="1">
    <source>
        <dbReference type="Pfam" id="PF00651"/>
    </source>
</evidence>
<dbReference type="FunCoup" id="Q18140">
    <property type="interactions" value="1564"/>
</dbReference>
<evidence type="ECO:0000313" key="4">
    <source>
        <dbReference type="WormBase" id="C25A11.2"/>
    </source>
</evidence>
<feature type="domain" description="BTB" evidence="1">
    <location>
        <begin position="464"/>
        <end position="551"/>
    </location>
</feature>
<dbReference type="HOGENOM" id="CLU_014638_0_0_1"/>
<accession>Q18140</accession>
<dbReference type="PaxDb" id="6239-C25A11.2"/>
<dbReference type="GeneID" id="181149"/>
<protein>
    <submittedName>
        <fullName evidence="2">BTB domain-containing protein</fullName>
    </submittedName>
</protein>
<dbReference type="CTD" id="181149"/>
<dbReference type="eggNOG" id="ENOG502TGB3">
    <property type="taxonomic scope" value="Eukaryota"/>
</dbReference>
<keyword evidence="3" id="KW-1185">Reference proteome</keyword>
<dbReference type="Pfam" id="PF00651">
    <property type="entry name" value="BTB"/>
    <property type="match status" value="1"/>
</dbReference>
<evidence type="ECO:0000313" key="3">
    <source>
        <dbReference type="Proteomes" id="UP000001940"/>
    </source>
</evidence>
<reference evidence="2 3" key="1">
    <citation type="journal article" date="1998" name="Science">
        <title>Genome sequence of the nematode C. elegans: a platform for investigating biology.</title>
        <authorList>
            <consortium name="The C. elegans sequencing consortium"/>
            <person name="Sulson J.E."/>
            <person name="Waterston R."/>
        </authorList>
    </citation>
    <scope>NUCLEOTIDE SEQUENCE [LARGE SCALE GENOMIC DNA]</scope>
    <source>
        <strain evidence="2 3">Bristol N2</strain>
    </source>
</reference>
<dbReference type="EMBL" id="BX284606">
    <property type="protein sequence ID" value="CCD62268.1"/>
    <property type="molecule type" value="Genomic_DNA"/>
</dbReference>
<dbReference type="Proteomes" id="UP000001940">
    <property type="component" value="Chromosome X"/>
</dbReference>
<dbReference type="WormBase" id="C25A11.2">
    <property type="protein sequence ID" value="CE30873"/>
    <property type="gene ID" value="WBGene00016087"/>
</dbReference>
<sequence>MADDPHVLAFLARVHQGRRDRVEDHLHEHFIRERNLHQRPQFPPLQLVPVQAEHEYEHPFPLVDVFKFSLQGDSVKTASSSWQGLQWKVKCSIYNLPGELLATRVSVDFFNLMDRVFKATVKYEMNEKFAAANEFAEVVIDSNHSTIVFPETGAFAPGRLVDGMLPTEIAVKIKLEHAEIVDQFSYNNQSWVMGTRWVRYGDECSVRMNFDVLKNLNPCHDKFFDDLREQVLSPKEARAFFDFASAIFNRSFMGLDLFHESVRNGLKFGFTTNWDSLNTVDSEFDFNSRTAFPGYQNVLYEQPSELTSISNRETAGMCQIFKLNLDPSDVTTRFQVASMNNVKSHTSQFTFYLENSPNGYLLIAGGCFQMESRQLVNLKLTLFDSGVSCRNIQTFRILHKEQSTIKVVIALLDDDKMEKMSRGKLLLNFQMHMNGTISNVVRNFEDQTKRIGDFAMPGLVTGYINCRDKKRIGVCKEHLANNSEHLNMLFFNTVFEDCGKNEITVNEDSDIVLDALDIIYHRSLAIFPAQINRVLDLAGYWLSATMHRFMEIAILHSTHISDSAKLELAAEHHFDIIKYVARHPRYASTYHLSLTDEEIMQVRIPADNEVDGGTGGRPRRVEDLMDLEEQQE</sequence>
<dbReference type="UCSC" id="C25A11.2">
    <property type="organism name" value="c. elegans"/>
</dbReference>
<dbReference type="STRING" id="6239.C25A11.2.1"/>
<gene>
    <name evidence="2 4" type="ORF">C25A11.2</name>
    <name evidence="2" type="ORF">CELE_C25A11.2</name>
</gene>
<dbReference type="PeptideAtlas" id="Q18140"/>
<keyword evidence="5" id="KW-1267">Proteomics identification</keyword>
<dbReference type="OMA" id="IKYVARH"/>
<dbReference type="AGR" id="WB:WBGene00016087"/>
<dbReference type="InterPro" id="IPR000210">
    <property type="entry name" value="BTB/POZ_dom"/>
</dbReference>
<dbReference type="AlphaFoldDB" id="Q18140"/>
<dbReference type="PANTHER" id="PTHR22744:SF7">
    <property type="entry name" value="BTB DOMAIN-CONTAINING PROTEIN"/>
    <property type="match status" value="1"/>
</dbReference>
<name>Q18140_CAEEL</name>
<dbReference type="Gene3D" id="3.30.710.10">
    <property type="entry name" value="Potassium Channel Kv1.1, Chain A"/>
    <property type="match status" value="1"/>
</dbReference>
<dbReference type="InterPro" id="IPR011333">
    <property type="entry name" value="SKP1/BTB/POZ_sf"/>
</dbReference>
<evidence type="ECO:0000313" key="2">
    <source>
        <dbReference type="EMBL" id="CCD62268.1"/>
    </source>
</evidence>